<proteinExistence type="predicted"/>
<protein>
    <submittedName>
        <fullName evidence="1">Uncharacterized protein</fullName>
    </submittedName>
</protein>
<evidence type="ECO:0000313" key="2">
    <source>
        <dbReference type="Proteomes" id="UP001060085"/>
    </source>
</evidence>
<dbReference type="EMBL" id="CM044701">
    <property type="protein sequence ID" value="KAI5681501.1"/>
    <property type="molecule type" value="Genomic_DNA"/>
</dbReference>
<sequence>MKPRPSLLQSVRYFLVVAFDQRKRLTNLVLLVLFATRCITKQNLASKLWAFLIGGWRRLNNNPIVAAAKSGTEEEREILEVLSRKEDDVMDQPTCLGFSVSAAWVRKFLHQRWTN</sequence>
<dbReference type="Proteomes" id="UP001060085">
    <property type="component" value="Linkage Group LG01"/>
</dbReference>
<gene>
    <name evidence="1" type="ORF">M9H77_02729</name>
</gene>
<keyword evidence="2" id="KW-1185">Reference proteome</keyword>
<organism evidence="1 2">
    <name type="scientific">Catharanthus roseus</name>
    <name type="common">Madagascar periwinkle</name>
    <name type="synonym">Vinca rosea</name>
    <dbReference type="NCBI Taxonomy" id="4058"/>
    <lineage>
        <taxon>Eukaryota</taxon>
        <taxon>Viridiplantae</taxon>
        <taxon>Streptophyta</taxon>
        <taxon>Embryophyta</taxon>
        <taxon>Tracheophyta</taxon>
        <taxon>Spermatophyta</taxon>
        <taxon>Magnoliopsida</taxon>
        <taxon>eudicotyledons</taxon>
        <taxon>Gunneridae</taxon>
        <taxon>Pentapetalae</taxon>
        <taxon>asterids</taxon>
        <taxon>lamiids</taxon>
        <taxon>Gentianales</taxon>
        <taxon>Apocynaceae</taxon>
        <taxon>Rauvolfioideae</taxon>
        <taxon>Vinceae</taxon>
        <taxon>Catharanthinae</taxon>
        <taxon>Catharanthus</taxon>
    </lineage>
</organism>
<reference evidence="2" key="1">
    <citation type="journal article" date="2023" name="Nat. Plants">
        <title>Single-cell RNA sequencing provides a high-resolution roadmap for understanding the multicellular compartmentation of specialized metabolism.</title>
        <authorList>
            <person name="Sun S."/>
            <person name="Shen X."/>
            <person name="Li Y."/>
            <person name="Li Y."/>
            <person name="Wang S."/>
            <person name="Li R."/>
            <person name="Zhang H."/>
            <person name="Shen G."/>
            <person name="Guo B."/>
            <person name="Wei J."/>
            <person name="Xu J."/>
            <person name="St-Pierre B."/>
            <person name="Chen S."/>
            <person name="Sun C."/>
        </authorList>
    </citation>
    <scope>NUCLEOTIDE SEQUENCE [LARGE SCALE GENOMIC DNA]</scope>
</reference>
<accession>A0ACC0C996</accession>
<evidence type="ECO:0000313" key="1">
    <source>
        <dbReference type="EMBL" id="KAI5681501.1"/>
    </source>
</evidence>
<comment type="caution">
    <text evidence="1">The sequence shown here is derived from an EMBL/GenBank/DDBJ whole genome shotgun (WGS) entry which is preliminary data.</text>
</comment>
<name>A0ACC0C996_CATRO</name>